<organism evidence="12 13">
    <name type="scientific">Paramuricea clavata</name>
    <name type="common">Red gorgonian</name>
    <name type="synonym">Violescent sea-whip</name>
    <dbReference type="NCBI Taxonomy" id="317549"/>
    <lineage>
        <taxon>Eukaryota</taxon>
        <taxon>Metazoa</taxon>
        <taxon>Cnidaria</taxon>
        <taxon>Anthozoa</taxon>
        <taxon>Octocorallia</taxon>
        <taxon>Malacalcyonacea</taxon>
        <taxon>Plexauridae</taxon>
        <taxon>Paramuricea</taxon>
    </lineage>
</organism>
<dbReference type="EMBL" id="CACRXK020002962">
    <property type="protein sequence ID" value="CAB3996858.1"/>
    <property type="molecule type" value="Genomic_DNA"/>
</dbReference>
<dbReference type="GO" id="GO:0005886">
    <property type="term" value="C:plasma membrane"/>
    <property type="evidence" value="ECO:0007669"/>
    <property type="project" value="UniProtKB-SubCell"/>
</dbReference>
<keyword evidence="8" id="KW-0406">Ion transport</keyword>
<comment type="caution">
    <text evidence="12">The sequence shown here is derived from an EMBL/GenBank/DDBJ whole genome shotgun (WGS) entry which is preliminary data.</text>
</comment>
<dbReference type="Pfam" id="PF00474">
    <property type="entry name" value="SSF"/>
    <property type="match status" value="1"/>
</dbReference>
<dbReference type="GO" id="GO:0015293">
    <property type="term" value="F:symporter activity"/>
    <property type="evidence" value="ECO:0007669"/>
    <property type="project" value="TreeGrafter"/>
</dbReference>
<dbReference type="CDD" id="cd11492">
    <property type="entry name" value="SLC5sbd_NIS-SMVT"/>
    <property type="match status" value="1"/>
</dbReference>
<proteinExistence type="inferred from homology"/>
<keyword evidence="6" id="KW-1133">Transmembrane helix</keyword>
<dbReference type="InterPro" id="IPR051163">
    <property type="entry name" value="Sodium:Solute_Symporter_SSF"/>
</dbReference>
<dbReference type="InterPro" id="IPR001734">
    <property type="entry name" value="Na/solute_symporter"/>
</dbReference>
<reference evidence="12" key="1">
    <citation type="submission" date="2020-04" db="EMBL/GenBank/DDBJ databases">
        <authorList>
            <person name="Alioto T."/>
            <person name="Alioto T."/>
            <person name="Gomez Garrido J."/>
        </authorList>
    </citation>
    <scope>NUCLEOTIDE SEQUENCE</scope>
    <source>
        <strain evidence="12">A484AB</strain>
    </source>
</reference>
<evidence type="ECO:0000256" key="2">
    <source>
        <dbReference type="ARBA" id="ARBA00006434"/>
    </source>
</evidence>
<keyword evidence="13" id="KW-1185">Reference proteome</keyword>
<evidence type="ECO:0000256" key="10">
    <source>
        <dbReference type="ARBA" id="ARBA00023201"/>
    </source>
</evidence>
<dbReference type="PANTHER" id="PTHR42985:SF40">
    <property type="entry name" value="LD47995P-RELATED"/>
    <property type="match status" value="1"/>
</dbReference>
<comment type="similarity">
    <text evidence="2 11">Belongs to the sodium:solute symporter (SSF) (TC 2.A.21) family.</text>
</comment>
<dbReference type="Gene3D" id="1.20.1730.10">
    <property type="entry name" value="Sodium/glucose cotransporter"/>
    <property type="match status" value="1"/>
</dbReference>
<protein>
    <submittedName>
        <fullName evidence="12">Sodium-coupled monocarboxylate transporter 1-like</fullName>
    </submittedName>
</protein>
<dbReference type="NCBIfam" id="TIGR00813">
    <property type="entry name" value="sss"/>
    <property type="match status" value="1"/>
</dbReference>
<evidence type="ECO:0000256" key="1">
    <source>
        <dbReference type="ARBA" id="ARBA00004651"/>
    </source>
</evidence>
<keyword evidence="3" id="KW-0813">Transport</keyword>
<evidence type="ECO:0000256" key="9">
    <source>
        <dbReference type="ARBA" id="ARBA00023136"/>
    </source>
</evidence>
<dbReference type="Proteomes" id="UP001152795">
    <property type="component" value="Unassembled WGS sequence"/>
</dbReference>
<evidence type="ECO:0000256" key="5">
    <source>
        <dbReference type="ARBA" id="ARBA00022692"/>
    </source>
</evidence>
<evidence type="ECO:0000256" key="3">
    <source>
        <dbReference type="ARBA" id="ARBA00022448"/>
    </source>
</evidence>
<evidence type="ECO:0000256" key="7">
    <source>
        <dbReference type="ARBA" id="ARBA00023053"/>
    </source>
</evidence>
<evidence type="ECO:0000313" key="12">
    <source>
        <dbReference type="EMBL" id="CAB3996858.1"/>
    </source>
</evidence>
<dbReference type="InterPro" id="IPR038377">
    <property type="entry name" value="Na/Glc_symporter_sf"/>
</dbReference>
<evidence type="ECO:0000256" key="6">
    <source>
        <dbReference type="ARBA" id="ARBA00022989"/>
    </source>
</evidence>
<evidence type="ECO:0000313" key="13">
    <source>
        <dbReference type="Proteomes" id="UP001152795"/>
    </source>
</evidence>
<keyword evidence="7" id="KW-0915">Sodium</keyword>
<dbReference type="OrthoDB" id="6132759at2759"/>
<evidence type="ECO:0000256" key="4">
    <source>
        <dbReference type="ARBA" id="ARBA00022475"/>
    </source>
</evidence>
<evidence type="ECO:0000256" key="11">
    <source>
        <dbReference type="RuleBase" id="RU362091"/>
    </source>
</evidence>
<keyword evidence="4" id="KW-1003">Cell membrane</keyword>
<sequence length="601" mass="66222">MSTLRFHVADYAVFGLTLIFSMAVGIYHAVVSKPSTTKEYLLASRKMMSIPVALSLLASFMSGITILGVPSEIYTFGIQYWLVVVSYIILFPTVALIFVPTLYELGLTSSYEYLERRFSFGIRIIGTTLFIFYTLFYMAIVTYGPSLALQSVTGLPIWVSILSIGVVCTFYTTIGGIRAVIWNDVFQAVVMLAGLVTVVIVGTSKVGGVSRVMSVLRDNNRTDISFSFDPRERTTFWVMFIGGAFAILPLWSVNQTAVQRFLSAKSLKDAQRSVWLALPLSFVAVSLCSICGAVIFAYYAGCDPKSRKAITSSDQVLPYFVMDVIGHLHGLPGVFLACLFSGTLSTLSSGLNSLAAVFLEDFIKPFVNHRNFNISEIKLTQLSKFIAALLGLITVGLSFSAGSLGTILQSFYQISGVAGGPVVAVYSMGMFTKFANKKGAYIGLASGLTFGLFVAIGAKIHKPPLSIPKVSIDQCSEANLTLTVANKTKRIYDGLDIYKISPFWYSFYCFFITFIVGLLVSFLWKDNEQHVDPRLLFKWKRLLPAKFTGMNDVQDEQDEKIVLHDQDSGKQQSVNATEDKRKHDSMVLVNSSPVEEMSTNL</sequence>
<dbReference type="PANTHER" id="PTHR42985">
    <property type="entry name" value="SODIUM-COUPLED MONOCARBOXYLATE TRANSPORTER"/>
    <property type="match status" value="1"/>
</dbReference>
<dbReference type="AlphaFoldDB" id="A0A6S7GXX7"/>
<keyword evidence="10" id="KW-0739">Sodium transport</keyword>
<name>A0A6S7GXX7_PARCT</name>
<keyword evidence="5" id="KW-0812">Transmembrane</keyword>
<keyword evidence="9" id="KW-0472">Membrane</keyword>
<dbReference type="GO" id="GO:0006814">
    <property type="term" value="P:sodium ion transport"/>
    <property type="evidence" value="ECO:0007669"/>
    <property type="project" value="UniProtKB-KW"/>
</dbReference>
<comment type="subcellular location">
    <subcellularLocation>
        <location evidence="1">Cell membrane</location>
        <topology evidence="1">Multi-pass membrane protein</topology>
    </subcellularLocation>
</comment>
<gene>
    <name evidence="12" type="ORF">PACLA_8A085164</name>
</gene>
<evidence type="ECO:0000256" key="8">
    <source>
        <dbReference type="ARBA" id="ARBA00023065"/>
    </source>
</evidence>
<accession>A0A6S7GXX7</accession>
<dbReference type="PROSITE" id="PS50283">
    <property type="entry name" value="NA_SOLUT_SYMP_3"/>
    <property type="match status" value="1"/>
</dbReference>